<keyword evidence="3" id="KW-1185">Reference proteome</keyword>
<evidence type="ECO:0000256" key="1">
    <source>
        <dbReference type="SAM" id="MobiDB-lite"/>
    </source>
</evidence>
<evidence type="ECO:0000313" key="2">
    <source>
        <dbReference type="EMBL" id="KAJ8377007.1"/>
    </source>
</evidence>
<dbReference type="Proteomes" id="UP001152622">
    <property type="component" value="Chromosome 2"/>
</dbReference>
<feature type="region of interest" description="Disordered" evidence="1">
    <location>
        <begin position="21"/>
        <end position="108"/>
    </location>
</feature>
<dbReference type="EMBL" id="JAINUF010000002">
    <property type="protein sequence ID" value="KAJ8377007.1"/>
    <property type="molecule type" value="Genomic_DNA"/>
</dbReference>
<dbReference type="OrthoDB" id="9877987at2759"/>
<feature type="compositionally biased region" description="Basic and acidic residues" evidence="1">
    <location>
        <begin position="49"/>
        <end position="66"/>
    </location>
</feature>
<protein>
    <submittedName>
        <fullName evidence="2">Uncharacterized protein</fullName>
    </submittedName>
</protein>
<feature type="compositionally biased region" description="Basic and acidic residues" evidence="1">
    <location>
        <begin position="90"/>
        <end position="108"/>
    </location>
</feature>
<dbReference type="AlphaFoldDB" id="A0A9Q1G8Q5"/>
<accession>A0A9Q1G8Q5</accession>
<gene>
    <name evidence="2" type="ORF">SKAU_G00075870</name>
</gene>
<organism evidence="2 3">
    <name type="scientific">Synaphobranchus kaupii</name>
    <name type="common">Kaup's arrowtooth eel</name>
    <dbReference type="NCBI Taxonomy" id="118154"/>
    <lineage>
        <taxon>Eukaryota</taxon>
        <taxon>Metazoa</taxon>
        <taxon>Chordata</taxon>
        <taxon>Craniata</taxon>
        <taxon>Vertebrata</taxon>
        <taxon>Euteleostomi</taxon>
        <taxon>Actinopterygii</taxon>
        <taxon>Neopterygii</taxon>
        <taxon>Teleostei</taxon>
        <taxon>Anguilliformes</taxon>
        <taxon>Synaphobranchidae</taxon>
        <taxon>Synaphobranchus</taxon>
    </lineage>
</organism>
<proteinExistence type="predicted"/>
<comment type="caution">
    <text evidence="2">The sequence shown here is derived from an EMBL/GenBank/DDBJ whole genome shotgun (WGS) entry which is preliminary data.</text>
</comment>
<name>A0A9Q1G8Q5_SYNKA</name>
<sequence>MVPGLSSVTMSIGCLHSSPETTEHILNGQDHCHVSRKPSAEPGGALQGGDHKPEPPNPEPPRDGQGQRKPRRKDTPILNPLPLVPGVRQMKGEEHVTHQEDEEREAKN</sequence>
<reference evidence="2" key="1">
    <citation type="journal article" date="2023" name="Science">
        <title>Genome structures resolve the early diversification of teleost fishes.</title>
        <authorList>
            <person name="Parey E."/>
            <person name="Louis A."/>
            <person name="Montfort J."/>
            <person name="Bouchez O."/>
            <person name="Roques C."/>
            <person name="Iampietro C."/>
            <person name="Lluch J."/>
            <person name="Castinel A."/>
            <person name="Donnadieu C."/>
            <person name="Desvignes T."/>
            <person name="Floi Bucao C."/>
            <person name="Jouanno E."/>
            <person name="Wen M."/>
            <person name="Mejri S."/>
            <person name="Dirks R."/>
            <person name="Jansen H."/>
            <person name="Henkel C."/>
            <person name="Chen W.J."/>
            <person name="Zahm M."/>
            <person name="Cabau C."/>
            <person name="Klopp C."/>
            <person name="Thompson A.W."/>
            <person name="Robinson-Rechavi M."/>
            <person name="Braasch I."/>
            <person name="Lecointre G."/>
            <person name="Bobe J."/>
            <person name="Postlethwait J.H."/>
            <person name="Berthelot C."/>
            <person name="Roest Crollius H."/>
            <person name="Guiguen Y."/>
        </authorList>
    </citation>
    <scope>NUCLEOTIDE SEQUENCE</scope>
    <source>
        <strain evidence="2">WJC10195</strain>
    </source>
</reference>
<evidence type="ECO:0000313" key="3">
    <source>
        <dbReference type="Proteomes" id="UP001152622"/>
    </source>
</evidence>